<proteinExistence type="predicted"/>
<reference evidence="3" key="2">
    <citation type="submission" date="2021-09" db="EMBL/GenBank/DDBJ databases">
        <authorList>
            <person name="Gilroy R."/>
        </authorList>
    </citation>
    <scope>NUCLEOTIDE SEQUENCE</scope>
    <source>
        <strain evidence="3">ChiGjej2B2-19336</strain>
    </source>
</reference>
<feature type="region of interest" description="Disordered" evidence="1">
    <location>
        <begin position="1"/>
        <end position="21"/>
    </location>
</feature>
<comment type="caution">
    <text evidence="3">The sequence shown here is derived from an EMBL/GenBank/DDBJ whole genome shotgun (WGS) entry which is preliminary data.</text>
</comment>
<dbReference type="Proteomes" id="UP000698963">
    <property type="component" value="Unassembled WGS sequence"/>
</dbReference>
<evidence type="ECO:0000313" key="3">
    <source>
        <dbReference type="EMBL" id="HJD97344.1"/>
    </source>
</evidence>
<organism evidence="3 4">
    <name type="scientific">Mailhella massiliensis</name>
    <dbReference type="NCBI Taxonomy" id="1903261"/>
    <lineage>
        <taxon>Bacteria</taxon>
        <taxon>Pseudomonadati</taxon>
        <taxon>Thermodesulfobacteriota</taxon>
        <taxon>Desulfovibrionia</taxon>
        <taxon>Desulfovibrionales</taxon>
        <taxon>Desulfovibrionaceae</taxon>
        <taxon>Mailhella</taxon>
    </lineage>
</organism>
<keyword evidence="2" id="KW-0472">Membrane</keyword>
<evidence type="ECO:0000256" key="2">
    <source>
        <dbReference type="SAM" id="Phobius"/>
    </source>
</evidence>
<feature type="transmembrane region" description="Helical" evidence="2">
    <location>
        <begin position="27"/>
        <end position="43"/>
    </location>
</feature>
<keyword evidence="2" id="KW-1133">Transmembrane helix</keyword>
<dbReference type="EMBL" id="DYZA01000135">
    <property type="protein sequence ID" value="HJD97344.1"/>
    <property type="molecule type" value="Genomic_DNA"/>
</dbReference>
<sequence>MKHFHTTDKEGFDYMDNSGQEERDRDTVGIILALAFILLAVLFQRTGLL</sequence>
<reference evidence="3" key="1">
    <citation type="journal article" date="2021" name="PeerJ">
        <title>Extensive microbial diversity within the chicken gut microbiome revealed by metagenomics and culture.</title>
        <authorList>
            <person name="Gilroy R."/>
            <person name="Ravi A."/>
            <person name="Getino M."/>
            <person name="Pursley I."/>
            <person name="Horton D.L."/>
            <person name="Alikhan N.F."/>
            <person name="Baker D."/>
            <person name="Gharbi K."/>
            <person name="Hall N."/>
            <person name="Watson M."/>
            <person name="Adriaenssens E.M."/>
            <person name="Foster-Nyarko E."/>
            <person name="Jarju S."/>
            <person name="Secka A."/>
            <person name="Antonio M."/>
            <person name="Oren A."/>
            <person name="Chaudhuri R.R."/>
            <person name="La Ragione R."/>
            <person name="Hildebrand F."/>
            <person name="Pallen M.J."/>
        </authorList>
    </citation>
    <scope>NUCLEOTIDE SEQUENCE</scope>
    <source>
        <strain evidence="3">ChiGjej2B2-19336</strain>
    </source>
</reference>
<name>A0A921AWE1_9BACT</name>
<dbReference type="AlphaFoldDB" id="A0A921AWE1"/>
<evidence type="ECO:0000256" key="1">
    <source>
        <dbReference type="SAM" id="MobiDB-lite"/>
    </source>
</evidence>
<gene>
    <name evidence="3" type="ORF">K8W16_06840</name>
</gene>
<evidence type="ECO:0000313" key="4">
    <source>
        <dbReference type="Proteomes" id="UP000698963"/>
    </source>
</evidence>
<feature type="compositionally biased region" description="Basic and acidic residues" evidence="1">
    <location>
        <begin position="1"/>
        <end position="12"/>
    </location>
</feature>
<accession>A0A921AWE1</accession>
<protein>
    <submittedName>
        <fullName evidence="3">Uncharacterized protein</fullName>
    </submittedName>
</protein>
<dbReference type="RefSeq" id="WP_304122369.1">
    <property type="nucleotide sequence ID" value="NZ_DYZA01000135.1"/>
</dbReference>
<keyword evidence="2" id="KW-0812">Transmembrane</keyword>